<organism evidence="2 3">
    <name type="scientific">Grifola frondosa</name>
    <name type="common">Maitake</name>
    <name type="synonym">Polyporus frondosus</name>
    <dbReference type="NCBI Taxonomy" id="5627"/>
    <lineage>
        <taxon>Eukaryota</taxon>
        <taxon>Fungi</taxon>
        <taxon>Dikarya</taxon>
        <taxon>Basidiomycota</taxon>
        <taxon>Agaricomycotina</taxon>
        <taxon>Agaricomycetes</taxon>
        <taxon>Polyporales</taxon>
        <taxon>Grifolaceae</taxon>
        <taxon>Grifola</taxon>
    </lineage>
</organism>
<evidence type="ECO:0000313" key="2">
    <source>
        <dbReference type="EMBL" id="OBZ70141.1"/>
    </source>
</evidence>
<evidence type="ECO:0000256" key="1">
    <source>
        <dbReference type="SAM" id="SignalP"/>
    </source>
</evidence>
<keyword evidence="1" id="KW-0732">Signal</keyword>
<gene>
    <name evidence="2" type="ORF">A0H81_09675</name>
</gene>
<reference evidence="2 3" key="1">
    <citation type="submission" date="2016-03" db="EMBL/GenBank/DDBJ databases">
        <title>Whole genome sequencing of Grifola frondosa 9006-11.</title>
        <authorList>
            <person name="Min B."/>
            <person name="Park H."/>
            <person name="Kim J.-G."/>
            <person name="Cho H."/>
            <person name="Oh Y.-L."/>
            <person name="Kong W.-S."/>
            <person name="Choi I.-G."/>
        </authorList>
    </citation>
    <scope>NUCLEOTIDE SEQUENCE [LARGE SCALE GENOMIC DNA]</scope>
    <source>
        <strain evidence="2 3">9006-11</strain>
    </source>
</reference>
<accession>A0A1C7LZP5</accession>
<name>A0A1C7LZP5_GRIFR</name>
<protein>
    <submittedName>
        <fullName evidence="2">Uncharacterized protein</fullName>
    </submittedName>
</protein>
<dbReference type="Proteomes" id="UP000092993">
    <property type="component" value="Unassembled WGS sequence"/>
</dbReference>
<comment type="caution">
    <text evidence="2">The sequence shown here is derived from an EMBL/GenBank/DDBJ whole genome shotgun (WGS) entry which is preliminary data.</text>
</comment>
<feature type="chain" id="PRO_5008888861" evidence="1">
    <location>
        <begin position="28"/>
        <end position="175"/>
    </location>
</feature>
<dbReference type="EMBL" id="LUGG01000014">
    <property type="protein sequence ID" value="OBZ70141.1"/>
    <property type="molecule type" value="Genomic_DNA"/>
</dbReference>
<feature type="signal peptide" evidence="1">
    <location>
        <begin position="1"/>
        <end position="27"/>
    </location>
</feature>
<evidence type="ECO:0000313" key="3">
    <source>
        <dbReference type="Proteomes" id="UP000092993"/>
    </source>
</evidence>
<proteinExistence type="predicted"/>
<sequence length="175" mass="18517">MSAALHSTVALCFSGLPIILLPPAAFSDVISAHVCSCTLLHTLLNLTAQTQSGLVPRPKGRRRSCCGSPLDASSNFNSSTSHPIRTSRAALPMRRTHAHVARGEPPMSAHTGIPVRFAEAVLHFALCVCVCCFSARLVQIGVGCYLAASMTGRRRTLLDQRTASGGNATHPIPPH</sequence>
<dbReference type="AlphaFoldDB" id="A0A1C7LZP5"/>
<keyword evidence="3" id="KW-1185">Reference proteome</keyword>